<gene>
    <name evidence="9" type="ORF">SSCH_950004</name>
</gene>
<dbReference type="EMBL" id="CDRZ01000297">
    <property type="protein sequence ID" value="CEO90537.1"/>
    <property type="molecule type" value="Genomic_DNA"/>
</dbReference>
<evidence type="ECO:0000256" key="3">
    <source>
        <dbReference type="ARBA" id="ARBA00022670"/>
    </source>
</evidence>
<keyword evidence="6 8" id="KW-1133">Transmembrane helix</keyword>
<accession>A0A0B7MS77</accession>
<evidence type="ECO:0000256" key="7">
    <source>
        <dbReference type="ARBA" id="ARBA00023136"/>
    </source>
</evidence>
<evidence type="ECO:0000256" key="5">
    <source>
        <dbReference type="ARBA" id="ARBA00022801"/>
    </source>
</evidence>
<dbReference type="Proteomes" id="UP000046155">
    <property type="component" value="Unassembled WGS sequence"/>
</dbReference>
<dbReference type="GO" id="GO:0009372">
    <property type="term" value="P:quorum sensing"/>
    <property type="evidence" value="ECO:0007669"/>
    <property type="project" value="UniProtKB-KW"/>
</dbReference>
<feature type="transmembrane region" description="Helical" evidence="8">
    <location>
        <begin position="148"/>
        <end position="167"/>
    </location>
</feature>
<dbReference type="AlphaFoldDB" id="A0A0B7MS77"/>
<keyword evidence="7 8" id="KW-0472">Membrane</keyword>
<keyword evidence="5" id="KW-0378">Hydrolase</keyword>
<dbReference type="GO" id="GO:0016020">
    <property type="term" value="C:membrane"/>
    <property type="evidence" value="ECO:0007669"/>
    <property type="project" value="InterPro"/>
</dbReference>
<keyword evidence="4 8" id="KW-0812">Transmembrane</keyword>
<keyword evidence="1" id="KW-1003">Cell membrane</keyword>
<evidence type="ECO:0000256" key="8">
    <source>
        <dbReference type="SAM" id="Phobius"/>
    </source>
</evidence>
<dbReference type="Pfam" id="PF04647">
    <property type="entry name" value="AgrB"/>
    <property type="match status" value="1"/>
</dbReference>
<feature type="transmembrane region" description="Helical" evidence="8">
    <location>
        <begin position="105"/>
        <end position="127"/>
    </location>
</feature>
<evidence type="ECO:0000313" key="9">
    <source>
        <dbReference type="EMBL" id="CEO90537.1"/>
    </source>
</evidence>
<evidence type="ECO:0000256" key="1">
    <source>
        <dbReference type="ARBA" id="ARBA00022475"/>
    </source>
</evidence>
<proteinExistence type="predicted"/>
<keyword evidence="3" id="KW-0645">Protease</keyword>
<dbReference type="InterPro" id="IPR006741">
    <property type="entry name" value="AgrB"/>
</dbReference>
<reference evidence="10" key="1">
    <citation type="submission" date="2015-01" db="EMBL/GenBank/DDBJ databases">
        <authorList>
            <person name="Manzoor Shahid"/>
            <person name="Zubair Saima"/>
        </authorList>
    </citation>
    <scope>NUCLEOTIDE SEQUENCE [LARGE SCALE GENOMIC DNA]</scope>
    <source>
        <strain evidence="10">Sp3</strain>
    </source>
</reference>
<dbReference type="GO" id="GO:0008233">
    <property type="term" value="F:peptidase activity"/>
    <property type="evidence" value="ECO:0007669"/>
    <property type="project" value="UniProtKB-KW"/>
</dbReference>
<organism evidence="9 10">
    <name type="scientific">Syntrophaceticus schinkii</name>
    <dbReference type="NCBI Taxonomy" id="499207"/>
    <lineage>
        <taxon>Bacteria</taxon>
        <taxon>Bacillati</taxon>
        <taxon>Bacillota</taxon>
        <taxon>Clostridia</taxon>
        <taxon>Thermoanaerobacterales</taxon>
        <taxon>Thermoanaerobacterales Family III. Incertae Sedis</taxon>
        <taxon>Syntrophaceticus</taxon>
    </lineage>
</organism>
<dbReference type="OrthoDB" id="2854767at2"/>
<protein>
    <submittedName>
        <fullName evidence="9">Putative Accessory gene regulator B</fullName>
    </submittedName>
</protein>
<dbReference type="GO" id="GO:0006508">
    <property type="term" value="P:proteolysis"/>
    <property type="evidence" value="ECO:0007669"/>
    <property type="project" value="UniProtKB-KW"/>
</dbReference>
<evidence type="ECO:0000256" key="4">
    <source>
        <dbReference type="ARBA" id="ARBA00022692"/>
    </source>
</evidence>
<evidence type="ECO:0000313" key="10">
    <source>
        <dbReference type="Proteomes" id="UP000046155"/>
    </source>
</evidence>
<name>A0A0B7MS77_9FIRM</name>
<sequence>MLNLTRSAAEYFQKQLGLTRDETEVILYGLQVITYSLAGILTICLIGWLLGCFWTTLAVALAAGSLRLLSGGAHSSSPLICNLLGMVIAPLLAKIAECAAVQMPHPVLLCVVLIGASFSLLAFHFLAPVDSAAKPITTDQERRKFNRLSVTLTALITLGQITLLIWGNSPAVVLAVSFGTWWQAFTLTQTGHRFASIADHLFLKGV</sequence>
<evidence type="ECO:0000256" key="6">
    <source>
        <dbReference type="ARBA" id="ARBA00022989"/>
    </source>
</evidence>
<dbReference type="SMART" id="SM00793">
    <property type="entry name" value="AgrB"/>
    <property type="match status" value="1"/>
</dbReference>
<dbReference type="RefSeq" id="WP_044666280.1">
    <property type="nucleotide sequence ID" value="NZ_CDRZ01000297.1"/>
</dbReference>
<keyword evidence="10" id="KW-1185">Reference proteome</keyword>
<keyword evidence="2" id="KW-0673">Quorum sensing</keyword>
<feature type="transmembrane region" description="Helical" evidence="8">
    <location>
        <begin position="75"/>
        <end position="93"/>
    </location>
</feature>
<evidence type="ECO:0000256" key="2">
    <source>
        <dbReference type="ARBA" id="ARBA00022654"/>
    </source>
</evidence>
<feature type="transmembrane region" description="Helical" evidence="8">
    <location>
        <begin position="37"/>
        <end position="63"/>
    </location>
</feature>